<feature type="transmembrane region" description="Helical" evidence="5">
    <location>
        <begin position="174"/>
        <end position="197"/>
    </location>
</feature>
<evidence type="ECO:0000313" key="6">
    <source>
        <dbReference type="EMBL" id="KAF4303496.1"/>
    </source>
</evidence>
<accession>A0A8H4ILV1</accession>
<evidence type="ECO:0008006" key="8">
    <source>
        <dbReference type="Google" id="ProtNLM"/>
    </source>
</evidence>
<keyword evidence="7" id="KW-1185">Reference proteome</keyword>
<evidence type="ECO:0000256" key="2">
    <source>
        <dbReference type="ARBA" id="ARBA00022692"/>
    </source>
</evidence>
<dbReference type="EMBL" id="WWBZ02000062">
    <property type="protein sequence ID" value="KAF4303496.1"/>
    <property type="molecule type" value="Genomic_DNA"/>
</dbReference>
<proteinExistence type="predicted"/>
<dbReference type="AlphaFoldDB" id="A0A8H4ILV1"/>
<feature type="transmembrane region" description="Helical" evidence="5">
    <location>
        <begin position="76"/>
        <end position="98"/>
    </location>
</feature>
<dbReference type="InterPro" id="IPR007568">
    <property type="entry name" value="RTA1"/>
</dbReference>
<comment type="subcellular location">
    <subcellularLocation>
        <location evidence="1">Membrane</location>
        <topology evidence="1">Multi-pass membrane protein</topology>
    </subcellularLocation>
</comment>
<feature type="transmembrane region" description="Helical" evidence="5">
    <location>
        <begin position="218"/>
        <end position="239"/>
    </location>
</feature>
<feature type="transmembrane region" description="Helical" evidence="5">
    <location>
        <begin position="254"/>
        <end position="273"/>
    </location>
</feature>
<evidence type="ECO:0000256" key="1">
    <source>
        <dbReference type="ARBA" id="ARBA00004141"/>
    </source>
</evidence>
<dbReference type="PANTHER" id="PTHR31465">
    <property type="entry name" value="PROTEIN RTA1-RELATED"/>
    <property type="match status" value="1"/>
</dbReference>
<evidence type="ECO:0000313" key="7">
    <source>
        <dbReference type="Proteomes" id="UP000572817"/>
    </source>
</evidence>
<feature type="transmembrane region" description="Helical" evidence="5">
    <location>
        <begin position="41"/>
        <end position="64"/>
    </location>
</feature>
<dbReference type="OrthoDB" id="3358017at2759"/>
<dbReference type="Proteomes" id="UP000572817">
    <property type="component" value="Unassembled WGS sequence"/>
</dbReference>
<name>A0A8H4ILV1_9PEZI</name>
<keyword evidence="4 5" id="KW-0472">Membrane</keyword>
<evidence type="ECO:0000256" key="5">
    <source>
        <dbReference type="SAM" id="Phobius"/>
    </source>
</evidence>
<evidence type="ECO:0000256" key="4">
    <source>
        <dbReference type="ARBA" id="ARBA00023136"/>
    </source>
</evidence>
<protein>
    <recommendedName>
        <fullName evidence="8">Rta1 domain protein</fullName>
    </recommendedName>
</protein>
<sequence>MAGEDQYFDHYKPSIAAAIIFVVLFSASTLSHTWQVWRRRTWYWIPFTIGGYFQIVGYACRTISSTQYPDSTLVPYILQSLLILLAPALYAASIYMVLGRIIRVTAGEKYALIRVTWLTKIFVTGDVLSFLVQCMGKNTLTSHLPQAITLMKGATGGAILASADTQDQRDRGELLITIGLIIQVIFFGLFILVSIHYNWRLRKEPTDASRATPVSWQFYLYILYATNGLIMVRSVFRLIEYVQGEDGALLSKEVYLYVFDAALMIITMAIFNWKHPSILIPAKVKGQAQDVEAGSDNFLMQQRSK</sequence>
<dbReference type="GO" id="GO:0016020">
    <property type="term" value="C:membrane"/>
    <property type="evidence" value="ECO:0007669"/>
    <property type="project" value="UniProtKB-SubCell"/>
</dbReference>
<dbReference type="PANTHER" id="PTHR31465:SF35">
    <property type="entry name" value="RTA1 DOMAIN PROTEIN-RELATED"/>
    <property type="match status" value="1"/>
</dbReference>
<comment type="caution">
    <text evidence="6">The sequence shown here is derived from an EMBL/GenBank/DDBJ whole genome shotgun (WGS) entry which is preliminary data.</text>
</comment>
<organism evidence="6 7">
    <name type="scientific">Botryosphaeria dothidea</name>
    <dbReference type="NCBI Taxonomy" id="55169"/>
    <lineage>
        <taxon>Eukaryota</taxon>
        <taxon>Fungi</taxon>
        <taxon>Dikarya</taxon>
        <taxon>Ascomycota</taxon>
        <taxon>Pezizomycotina</taxon>
        <taxon>Dothideomycetes</taxon>
        <taxon>Dothideomycetes incertae sedis</taxon>
        <taxon>Botryosphaeriales</taxon>
        <taxon>Botryosphaeriaceae</taxon>
        <taxon>Botryosphaeria</taxon>
    </lineage>
</organism>
<keyword evidence="3 5" id="KW-1133">Transmembrane helix</keyword>
<gene>
    <name evidence="6" type="ORF">GTA08_BOTSDO08802</name>
</gene>
<feature type="transmembrane region" description="Helical" evidence="5">
    <location>
        <begin position="15"/>
        <end position="34"/>
    </location>
</feature>
<keyword evidence="2 5" id="KW-0812">Transmembrane</keyword>
<dbReference type="Pfam" id="PF04479">
    <property type="entry name" value="RTA1"/>
    <property type="match status" value="1"/>
</dbReference>
<feature type="transmembrane region" description="Helical" evidence="5">
    <location>
        <begin position="110"/>
        <end position="132"/>
    </location>
</feature>
<reference evidence="6" key="1">
    <citation type="submission" date="2020-04" db="EMBL/GenBank/DDBJ databases">
        <title>Genome Assembly and Annotation of Botryosphaeria dothidea sdau 11-99, a Latent Pathogen of Apple Fruit Ring Rot in China.</title>
        <authorList>
            <person name="Yu C."/>
            <person name="Diao Y."/>
            <person name="Lu Q."/>
            <person name="Zhao J."/>
            <person name="Cui S."/>
            <person name="Peng C."/>
            <person name="He B."/>
            <person name="Liu H."/>
        </authorList>
    </citation>
    <scope>NUCLEOTIDE SEQUENCE [LARGE SCALE GENOMIC DNA]</scope>
    <source>
        <strain evidence="6">Sdau11-99</strain>
    </source>
</reference>
<evidence type="ECO:0000256" key="3">
    <source>
        <dbReference type="ARBA" id="ARBA00022989"/>
    </source>
</evidence>